<feature type="domain" description="Glycosyltransferase subfamily 4-like N-terminal" evidence="2">
    <location>
        <begin position="13"/>
        <end position="170"/>
    </location>
</feature>
<keyword evidence="4" id="KW-1185">Reference proteome</keyword>
<dbReference type="RefSeq" id="WP_324691446.1">
    <property type="nucleotide sequence ID" value="NZ_BAABCR010000014.1"/>
</dbReference>
<dbReference type="EMBL" id="BAABCR010000014">
    <property type="protein sequence ID" value="GAA4029757.1"/>
    <property type="molecule type" value="Genomic_DNA"/>
</dbReference>
<comment type="caution">
    <text evidence="3">The sequence shown here is derived from an EMBL/GenBank/DDBJ whole genome shotgun (WGS) entry which is preliminary data.</text>
</comment>
<evidence type="ECO:0000259" key="1">
    <source>
        <dbReference type="Pfam" id="PF00534"/>
    </source>
</evidence>
<accession>A0ABP7TQC8</accession>
<sequence length="355" mass="40374">MKAVILVSPKLGIGGIQRAMTNLANWLSNNGYQVTFISCKKEALFYDLDPKVTLVVPPKAHPGKGGNLVFYYWFIIRFLRQQFKAIPAQNVISFGDSFNPLVLIAALGLGKKVHVSDRTSPDYKFKWHVKWLKLLTYRWSHTFIAQTSRAAKWNEKKFNNKLKIVVIPNQVREVVQDVEATKEAVVLYVGRFAWEKNPAALIKAFAKLQQRKDWKLVMLGDGPQLDEMKQLSQTLGVATQVEFKGQVKEVDYYFSRASVYVLPSVLEGFPNALCEAMAFGLPCLTSSKIPYADLGQHEEDFLIADPDDIDDFSQMLQRLLNDEALRLFLGNNAKKINERLSLEKIGQLFESIMQH</sequence>
<dbReference type="PANTHER" id="PTHR12526:SF630">
    <property type="entry name" value="GLYCOSYLTRANSFERASE"/>
    <property type="match status" value="1"/>
</dbReference>
<proteinExistence type="predicted"/>
<organism evidence="3 4">
    <name type="scientific">Flavobacterium cheonhonense</name>
    <dbReference type="NCBI Taxonomy" id="706185"/>
    <lineage>
        <taxon>Bacteria</taxon>
        <taxon>Pseudomonadati</taxon>
        <taxon>Bacteroidota</taxon>
        <taxon>Flavobacteriia</taxon>
        <taxon>Flavobacteriales</taxon>
        <taxon>Flavobacteriaceae</taxon>
        <taxon>Flavobacterium</taxon>
    </lineage>
</organism>
<dbReference type="PANTHER" id="PTHR12526">
    <property type="entry name" value="GLYCOSYLTRANSFERASE"/>
    <property type="match status" value="1"/>
</dbReference>
<dbReference type="Pfam" id="PF13439">
    <property type="entry name" value="Glyco_transf_4"/>
    <property type="match status" value="1"/>
</dbReference>
<evidence type="ECO:0000313" key="3">
    <source>
        <dbReference type="EMBL" id="GAA4029757.1"/>
    </source>
</evidence>
<protein>
    <submittedName>
        <fullName evidence="3">Lipooligosaccharide biosynthesis family 4 glycosyltransferase LsgC</fullName>
    </submittedName>
</protein>
<gene>
    <name evidence="3" type="primary">lsgC</name>
    <name evidence="3" type="ORF">GCM10022386_11960</name>
</gene>
<evidence type="ECO:0000259" key="2">
    <source>
        <dbReference type="Pfam" id="PF13439"/>
    </source>
</evidence>
<evidence type="ECO:0000313" key="4">
    <source>
        <dbReference type="Proteomes" id="UP001500968"/>
    </source>
</evidence>
<dbReference type="InterPro" id="IPR001296">
    <property type="entry name" value="Glyco_trans_1"/>
</dbReference>
<feature type="domain" description="Glycosyl transferase family 1" evidence="1">
    <location>
        <begin position="179"/>
        <end position="335"/>
    </location>
</feature>
<dbReference type="Gene3D" id="3.40.50.2000">
    <property type="entry name" value="Glycogen Phosphorylase B"/>
    <property type="match status" value="2"/>
</dbReference>
<reference evidence="4" key="1">
    <citation type="journal article" date="2019" name="Int. J. Syst. Evol. Microbiol.">
        <title>The Global Catalogue of Microorganisms (GCM) 10K type strain sequencing project: providing services to taxonomists for standard genome sequencing and annotation.</title>
        <authorList>
            <consortium name="The Broad Institute Genomics Platform"/>
            <consortium name="The Broad Institute Genome Sequencing Center for Infectious Disease"/>
            <person name="Wu L."/>
            <person name="Ma J."/>
        </authorList>
    </citation>
    <scope>NUCLEOTIDE SEQUENCE [LARGE SCALE GENOMIC DNA]</scope>
    <source>
        <strain evidence="4">JCM 17064</strain>
    </source>
</reference>
<dbReference type="InterPro" id="IPR028098">
    <property type="entry name" value="Glyco_trans_4-like_N"/>
</dbReference>
<dbReference type="SUPFAM" id="SSF53756">
    <property type="entry name" value="UDP-Glycosyltransferase/glycogen phosphorylase"/>
    <property type="match status" value="1"/>
</dbReference>
<dbReference type="Proteomes" id="UP001500968">
    <property type="component" value="Unassembled WGS sequence"/>
</dbReference>
<name>A0ABP7TQC8_9FLAO</name>
<dbReference type="Pfam" id="PF00534">
    <property type="entry name" value="Glycos_transf_1"/>
    <property type="match status" value="1"/>
</dbReference>